<dbReference type="AlphaFoldDB" id="A0A9P6CE26"/>
<evidence type="ECO:0008006" key="4">
    <source>
        <dbReference type="Google" id="ProtNLM"/>
    </source>
</evidence>
<organism evidence="2 3">
    <name type="scientific">Collybia nuda</name>
    <dbReference type="NCBI Taxonomy" id="64659"/>
    <lineage>
        <taxon>Eukaryota</taxon>
        <taxon>Fungi</taxon>
        <taxon>Dikarya</taxon>
        <taxon>Basidiomycota</taxon>
        <taxon>Agaricomycotina</taxon>
        <taxon>Agaricomycetes</taxon>
        <taxon>Agaricomycetidae</taxon>
        <taxon>Agaricales</taxon>
        <taxon>Tricholomatineae</taxon>
        <taxon>Clitocybaceae</taxon>
        <taxon>Collybia</taxon>
    </lineage>
</organism>
<proteinExistence type="predicted"/>
<dbReference type="OrthoDB" id="3031211at2759"/>
<comment type="caution">
    <text evidence="2">The sequence shown here is derived from an EMBL/GenBank/DDBJ whole genome shotgun (WGS) entry which is preliminary data.</text>
</comment>
<feature type="transmembrane region" description="Helical" evidence="1">
    <location>
        <begin position="134"/>
        <end position="161"/>
    </location>
</feature>
<feature type="transmembrane region" description="Helical" evidence="1">
    <location>
        <begin position="54"/>
        <end position="82"/>
    </location>
</feature>
<gene>
    <name evidence="2" type="ORF">BDZ94DRAFT_1261260</name>
</gene>
<accession>A0A9P6CE26</accession>
<keyword evidence="1" id="KW-0812">Transmembrane</keyword>
<dbReference type="EMBL" id="MU150272">
    <property type="protein sequence ID" value="KAF9462397.1"/>
    <property type="molecule type" value="Genomic_DNA"/>
</dbReference>
<evidence type="ECO:0000256" key="1">
    <source>
        <dbReference type="SAM" id="Phobius"/>
    </source>
</evidence>
<sequence length="327" mass="35966">MIKQTPTDPTTAPEVSPLGMPTPCPSPPLVLLNILSCFLATAAFMTSLTQINSWVPWIMAILPPTIGFLATTPFHLFLYWFVRRHAEKARKDMLSGDTSFLPMWCFVYIFLLVALWIVILILDIMCCVGGGSLGVVITTIFVGLECIVCALLAIKCVLEIWDVEDMSNRFKNRPNPSGPDAEANLASDDTIYSGSAVDARPTPKYLYLASWILATLAFLASISPWFTLIADIPIYIFTVIVHVPMFISSGSSRGSNTPFRLGNAGVSFLLVILWCTFVLINILGDILVFQRVLAGLFGMLECVVVAYIAIQHIIETISPAQGRVRLE</sequence>
<keyword evidence="1" id="KW-1133">Transmembrane helix</keyword>
<name>A0A9P6CE26_9AGAR</name>
<protein>
    <recommendedName>
        <fullName evidence="4">Transmembrane protein</fullName>
    </recommendedName>
</protein>
<evidence type="ECO:0000313" key="3">
    <source>
        <dbReference type="Proteomes" id="UP000807353"/>
    </source>
</evidence>
<feature type="transmembrane region" description="Helical" evidence="1">
    <location>
        <begin position="103"/>
        <end position="122"/>
    </location>
</feature>
<feature type="transmembrane region" description="Helical" evidence="1">
    <location>
        <begin position="232"/>
        <end position="249"/>
    </location>
</feature>
<feature type="transmembrane region" description="Helical" evidence="1">
    <location>
        <begin position="205"/>
        <end position="226"/>
    </location>
</feature>
<feature type="transmembrane region" description="Helical" evidence="1">
    <location>
        <begin position="29"/>
        <end position="48"/>
    </location>
</feature>
<keyword evidence="1" id="KW-0472">Membrane</keyword>
<dbReference type="Proteomes" id="UP000807353">
    <property type="component" value="Unassembled WGS sequence"/>
</dbReference>
<feature type="transmembrane region" description="Helical" evidence="1">
    <location>
        <begin position="288"/>
        <end position="310"/>
    </location>
</feature>
<reference evidence="2" key="1">
    <citation type="submission" date="2020-11" db="EMBL/GenBank/DDBJ databases">
        <authorList>
            <consortium name="DOE Joint Genome Institute"/>
            <person name="Ahrendt S."/>
            <person name="Riley R."/>
            <person name="Andreopoulos W."/>
            <person name="Labutti K."/>
            <person name="Pangilinan J."/>
            <person name="Ruiz-Duenas F.J."/>
            <person name="Barrasa J.M."/>
            <person name="Sanchez-Garcia M."/>
            <person name="Camarero S."/>
            <person name="Miyauchi S."/>
            <person name="Serrano A."/>
            <person name="Linde D."/>
            <person name="Babiker R."/>
            <person name="Drula E."/>
            <person name="Ayuso-Fernandez I."/>
            <person name="Pacheco R."/>
            <person name="Padilla G."/>
            <person name="Ferreira P."/>
            <person name="Barriuso J."/>
            <person name="Kellner H."/>
            <person name="Castanera R."/>
            <person name="Alfaro M."/>
            <person name="Ramirez L."/>
            <person name="Pisabarro A.G."/>
            <person name="Kuo A."/>
            <person name="Tritt A."/>
            <person name="Lipzen A."/>
            <person name="He G."/>
            <person name="Yan M."/>
            <person name="Ng V."/>
            <person name="Cullen D."/>
            <person name="Martin F."/>
            <person name="Rosso M.-N."/>
            <person name="Henrissat B."/>
            <person name="Hibbett D."/>
            <person name="Martinez A.T."/>
            <person name="Grigoriev I.V."/>
        </authorList>
    </citation>
    <scope>NUCLEOTIDE SEQUENCE</scope>
    <source>
        <strain evidence="2">CBS 247.69</strain>
    </source>
</reference>
<evidence type="ECO:0000313" key="2">
    <source>
        <dbReference type="EMBL" id="KAF9462397.1"/>
    </source>
</evidence>
<keyword evidence="3" id="KW-1185">Reference proteome</keyword>
<feature type="transmembrane region" description="Helical" evidence="1">
    <location>
        <begin position="261"/>
        <end position="282"/>
    </location>
</feature>